<feature type="region of interest" description="Disordered" evidence="1">
    <location>
        <begin position="174"/>
        <end position="195"/>
    </location>
</feature>
<dbReference type="Pfam" id="PF09832">
    <property type="entry name" value="DUF2059"/>
    <property type="match status" value="1"/>
</dbReference>
<sequence>MKQLKRILLATTLASAATAGWAQDKATLIKQFVDIQKPAVEMMARGIVQSTSDPVAAAASEYLSTRVAADKRDAAAKAADEEFRKYFDATFPIVRDKAAQVFPGVVTPILEQDFTEDELKTLMAWLNSPVSRKFAETSGKMQQALGQKIVGDLRSTLEPKVEKLNVDVAKAIGAPTDGGQAAAPKSGGAKAPAKK</sequence>
<feature type="compositionally biased region" description="Low complexity" evidence="1">
    <location>
        <begin position="178"/>
        <end position="195"/>
    </location>
</feature>
<evidence type="ECO:0000313" key="5">
    <source>
        <dbReference type="Proteomes" id="UP000249135"/>
    </source>
</evidence>
<comment type="caution">
    <text evidence="4">The sequence shown here is derived from an EMBL/GenBank/DDBJ whole genome shotgun (WGS) entry which is preliminary data.</text>
</comment>
<protein>
    <recommendedName>
        <fullName evidence="3">DUF2059 domain-containing protein</fullName>
    </recommendedName>
</protein>
<feature type="signal peptide" evidence="2">
    <location>
        <begin position="1"/>
        <end position="22"/>
    </location>
</feature>
<keyword evidence="2" id="KW-0732">Signal</keyword>
<dbReference type="InterPro" id="IPR018637">
    <property type="entry name" value="DUF2059"/>
</dbReference>
<dbReference type="AlphaFoldDB" id="A0A2W5SK87"/>
<evidence type="ECO:0000259" key="3">
    <source>
        <dbReference type="Pfam" id="PF09832"/>
    </source>
</evidence>
<evidence type="ECO:0000313" key="4">
    <source>
        <dbReference type="EMBL" id="PZQ75240.1"/>
    </source>
</evidence>
<organism evidence="4 5">
    <name type="scientific">Variovorax paradoxus</name>
    <dbReference type="NCBI Taxonomy" id="34073"/>
    <lineage>
        <taxon>Bacteria</taxon>
        <taxon>Pseudomonadati</taxon>
        <taxon>Pseudomonadota</taxon>
        <taxon>Betaproteobacteria</taxon>
        <taxon>Burkholderiales</taxon>
        <taxon>Comamonadaceae</taxon>
        <taxon>Variovorax</taxon>
    </lineage>
</organism>
<evidence type="ECO:0000256" key="1">
    <source>
        <dbReference type="SAM" id="MobiDB-lite"/>
    </source>
</evidence>
<gene>
    <name evidence="4" type="ORF">DI563_10120</name>
</gene>
<proteinExistence type="predicted"/>
<dbReference type="Proteomes" id="UP000249135">
    <property type="component" value="Unassembled WGS sequence"/>
</dbReference>
<evidence type="ECO:0000256" key="2">
    <source>
        <dbReference type="SAM" id="SignalP"/>
    </source>
</evidence>
<reference evidence="4 5" key="1">
    <citation type="submission" date="2017-08" db="EMBL/GenBank/DDBJ databases">
        <title>Infants hospitalized years apart are colonized by the same room-sourced microbial strains.</title>
        <authorList>
            <person name="Brooks B."/>
            <person name="Olm M.R."/>
            <person name="Firek B.A."/>
            <person name="Baker R."/>
            <person name="Thomas B.C."/>
            <person name="Morowitz M.J."/>
            <person name="Banfield J.F."/>
        </authorList>
    </citation>
    <scope>NUCLEOTIDE SEQUENCE [LARGE SCALE GENOMIC DNA]</scope>
    <source>
        <strain evidence="4">S2_005_003_R2_41</strain>
    </source>
</reference>
<name>A0A2W5SK87_VARPD</name>
<feature type="chain" id="PRO_5016160394" description="DUF2059 domain-containing protein" evidence="2">
    <location>
        <begin position="23"/>
        <end position="195"/>
    </location>
</feature>
<feature type="domain" description="DUF2059" evidence="3">
    <location>
        <begin position="106"/>
        <end position="146"/>
    </location>
</feature>
<accession>A0A2W5SK87</accession>
<dbReference type="EMBL" id="QFPP01000095">
    <property type="protein sequence ID" value="PZQ75240.1"/>
    <property type="molecule type" value="Genomic_DNA"/>
</dbReference>